<gene>
    <name evidence="3" type="ORF">SAMN04489717_1376</name>
</gene>
<evidence type="ECO:0000313" key="4">
    <source>
        <dbReference type="Proteomes" id="UP000198983"/>
    </source>
</evidence>
<dbReference type="Proteomes" id="UP000198983">
    <property type="component" value="Chromosome I"/>
</dbReference>
<dbReference type="EMBL" id="LT629732">
    <property type="protein sequence ID" value="SDS02664.1"/>
    <property type="molecule type" value="Genomic_DNA"/>
</dbReference>
<keyword evidence="1" id="KW-0472">Membrane</keyword>
<proteinExistence type="predicted"/>
<evidence type="ECO:0000256" key="1">
    <source>
        <dbReference type="SAM" id="Phobius"/>
    </source>
</evidence>
<evidence type="ECO:0000259" key="2">
    <source>
        <dbReference type="Pfam" id="PF09335"/>
    </source>
</evidence>
<feature type="transmembrane region" description="Helical" evidence="1">
    <location>
        <begin position="38"/>
        <end position="60"/>
    </location>
</feature>
<dbReference type="AlphaFoldDB" id="A0A1H1NUN1"/>
<evidence type="ECO:0000313" key="3">
    <source>
        <dbReference type="EMBL" id="SDS02664.1"/>
    </source>
</evidence>
<feature type="transmembrane region" description="Helical" evidence="1">
    <location>
        <begin position="94"/>
        <end position="119"/>
    </location>
</feature>
<organism evidence="3 4">
    <name type="scientific">Actinopolymorpha singaporensis</name>
    <dbReference type="NCBI Taxonomy" id="117157"/>
    <lineage>
        <taxon>Bacteria</taxon>
        <taxon>Bacillati</taxon>
        <taxon>Actinomycetota</taxon>
        <taxon>Actinomycetes</taxon>
        <taxon>Propionibacteriales</taxon>
        <taxon>Actinopolymorphaceae</taxon>
        <taxon>Actinopolymorpha</taxon>
    </lineage>
</organism>
<feature type="domain" description="VTT" evidence="2">
    <location>
        <begin position="23"/>
        <end position="141"/>
    </location>
</feature>
<accession>A0A1H1NUN1</accession>
<protein>
    <submittedName>
        <fullName evidence="3">Membrane protein YqaA, SNARE-associated domain</fullName>
    </submittedName>
</protein>
<feature type="transmembrane region" description="Helical" evidence="1">
    <location>
        <begin position="125"/>
        <end position="150"/>
    </location>
</feature>
<dbReference type="OrthoDB" id="3700600at2"/>
<dbReference type="STRING" id="117157.SAMN04489717_1376"/>
<dbReference type="InterPro" id="IPR032816">
    <property type="entry name" value="VTT_dom"/>
</dbReference>
<dbReference type="Pfam" id="PF09335">
    <property type="entry name" value="VTT_dom"/>
    <property type="match status" value="1"/>
</dbReference>
<keyword evidence="4" id="KW-1185">Reference proteome</keyword>
<keyword evidence="1" id="KW-1133">Transmembrane helix</keyword>
<sequence>MGLLTATFCYCIASALIPLLNAEAYVGAVAATFTGHSIWLVAAAAAGGQMVGKVAFFLIGRNSMEWRWVRKKTESPKWRDAFLTWQRRIGDRPWLAAVVLLVSAALGFPPFAVVSVLAGQLRVSITLFVVVGFVGRLLRFASLLGIINALL</sequence>
<keyword evidence="1" id="KW-0812">Transmembrane</keyword>
<name>A0A1H1NUN1_9ACTN</name>
<reference evidence="3 4" key="1">
    <citation type="submission" date="2016-10" db="EMBL/GenBank/DDBJ databases">
        <authorList>
            <person name="de Groot N.N."/>
        </authorList>
    </citation>
    <scope>NUCLEOTIDE SEQUENCE [LARGE SCALE GENOMIC DNA]</scope>
    <source>
        <strain evidence="3 4">DSM 22024</strain>
    </source>
</reference>
<dbReference type="RefSeq" id="WP_092651652.1">
    <property type="nucleotide sequence ID" value="NZ_LT629732.1"/>
</dbReference>